<gene>
    <name evidence="2" type="ORF">FB473_002202</name>
</gene>
<reference evidence="2 3" key="1">
    <citation type="submission" date="2020-02" db="EMBL/GenBank/DDBJ databases">
        <title>Sequencing the genomes of 1000 actinobacteria strains.</title>
        <authorList>
            <person name="Klenk H.-P."/>
        </authorList>
    </citation>
    <scope>NUCLEOTIDE SEQUENCE [LARGE SCALE GENOMIC DNA]</scope>
    <source>
        <strain evidence="2 3">DSM 19609</strain>
    </source>
</reference>
<name>A0ABX0SGN0_9ACTN</name>
<keyword evidence="3" id="KW-1185">Reference proteome</keyword>
<accession>A0ABX0SGN0</accession>
<feature type="transmembrane region" description="Helical" evidence="1">
    <location>
        <begin position="198"/>
        <end position="217"/>
    </location>
</feature>
<comment type="caution">
    <text evidence="2">The sequence shown here is derived from an EMBL/GenBank/DDBJ whole genome shotgun (WGS) entry which is preliminary data.</text>
</comment>
<feature type="transmembrane region" description="Helical" evidence="1">
    <location>
        <begin position="89"/>
        <end position="109"/>
    </location>
</feature>
<keyword evidence="2" id="KW-0378">Hydrolase</keyword>
<keyword evidence="1" id="KW-1133">Transmembrane helix</keyword>
<keyword evidence="1" id="KW-0472">Membrane</keyword>
<keyword evidence="2" id="KW-0808">Transferase</keyword>
<evidence type="ECO:0000313" key="3">
    <source>
        <dbReference type="Proteomes" id="UP000749311"/>
    </source>
</evidence>
<organism evidence="2 3">
    <name type="scientific">Brooklawnia cerclae</name>
    <dbReference type="NCBI Taxonomy" id="349934"/>
    <lineage>
        <taxon>Bacteria</taxon>
        <taxon>Bacillati</taxon>
        <taxon>Actinomycetota</taxon>
        <taxon>Actinomycetes</taxon>
        <taxon>Propionibacteriales</taxon>
        <taxon>Propionibacteriaceae</taxon>
        <taxon>Brooklawnia</taxon>
    </lineage>
</organism>
<dbReference type="EC" id="2.1.1.-" evidence="2"/>
<keyword evidence="2" id="KW-0489">Methyltransferase</keyword>
<dbReference type="RefSeq" id="WP_167167461.1">
    <property type="nucleotide sequence ID" value="NZ_BAAAOO010000007.1"/>
</dbReference>
<keyword evidence="1" id="KW-0812">Transmembrane</keyword>
<dbReference type="EC" id="3.4.23.43" evidence="2"/>
<proteinExistence type="predicted"/>
<dbReference type="GO" id="GO:0008168">
    <property type="term" value="F:methyltransferase activity"/>
    <property type="evidence" value="ECO:0007669"/>
    <property type="project" value="UniProtKB-KW"/>
</dbReference>
<evidence type="ECO:0000256" key="1">
    <source>
        <dbReference type="SAM" id="Phobius"/>
    </source>
</evidence>
<feature type="transmembrane region" description="Helical" evidence="1">
    <location>
        <begin position="115"/>
        <end position="135"/>
    </location>
</feature>
<feature type="transmembrane region" description="Helical" evidence="1">
    <location>
        <begin position="41"/>
        <end position="59"/>
    </location>
</feature>
<protein>
    <submittedName>
        <fullName evidence="2">Leader peptidase (Prepilin peptidase)/N-methyltransferase</fullName>
        <ecNumber evidence="2">2.1.1.-</ecNumber>
        <ecNumber evidence="2">3.4.23.43</ecNumber>
    </submittedName>
</protein>
<dbReference type="Proteomes" id="UP000749311">
    <property type="component" value="Unassembled WGS sequence"/>
</dbReference>
<dbReference type="GO" id="GO:0032259">
    <property type="term" value="P:methylation"/>
    <property type="evidence" value="ECO:0007669"/>
    <property type="project" value="UniProtKB-KW"/>
</dbReference>
<sequence>MTATALTATQLLIVRHHPEPDDITPDVEHKPRYAAMVGPRMIVGCLLVAAAASALAIAMPPAARPVWVAWGSSVMVLVVVDARSTWLPARATILAGASVVTGLAAGALITPTGALPHLLHAGVGSLVAGLLFALLWWTSGSLGFGDVWLAAMVGGLSAAMSPGFWYVSLFAGSAAAAAWGGVTMLLRRRRPSPLGTVFAYGPGLWLGPYCALAWTTLPGVSP</sequence>
<dbReference type="GO" id="GO:0004190">
    <property type="term" value="F:aspartic-type endopeptidase activity"/>
    <property type="evidence" value="ECO:0007669"/>
    <property type="project" value="UniProtKB-EC"/>
</dbReference>
<dbReference type="EMBL" id="JAAMOZ010000001">
    <property type="protein sequence ID" value="NIH57557.1"/>
    <property type="molecule type" value="Genomic_DNA"/>
</dbReference>
<evidence type="ECO:0000313" key="2">
    <source>
        <dbReference type="EMBL" id="NIH57557.1"/>
    </source>
</evidence>
<feature type="transmembrane region" description="Helical" evidence="1">
    <location>
        <begin position="165"/>
        <end position="186"/>
    </location>
</feature>